<sequence length="60" mass="6588">MVEIGLESNFEVFFVQTMSPFDEKAVLRSMKSPGTVMTFSDSGAHVSQMSDASIFTHLLA</sequence>
<dbReference type="EMBL" id="CAFBOK010000258">
    <property type="protein sequence ID" value="CAB4997979.1"/>
    <property type="molecule type" value="Genomic_DNA"/>
</dbReference>
<proteinExistence type="predicted"/>
<gene>
    <name evidence="1" type="ORF">UFOPK3927_01706</name>
</gene>
<evidence type="ECO:0000313" key="1">
    <source>
        <dbReference type="EMBL" id="CAB4997979.1"/>
    </source>
</evidence>
<protein>
    <submittedName>
        <fullName evidence="1">Unannotated protein</fullName>
    </submittedName>
</protein>
<name>A0A6J7P458_9ZZZZ</name>
<dbReference type="AlphaFoldDB" id="A0A6J7P458"/>
<organism evidence="1">
    <name type="scientific">freshwater metagenome</name>
    <dbReference type="NCBI Taxonomy" id="449393"/>
    <lineage>
        <taxon>unclassified sequences</taxon>
        <taxon>metagenomes</taxon>
        <taxon>ecological metagenomes</taxon>
    </lineage>
</organism>
<reference evidence="1" key="1">
    <citation type="submission" date="2020-05" db="EMBL/GenBank/DDBJ databases">
        <authorList>
            <person name="Chiriac C."/>
            <person name="Salcher M."/>
            <person name="Ghai R."/>
            <person name="Kavagutti S V."/>
        </authorList>
    </citation>
    <scope>NUCLEOTIDE SEQUENCE</scope>
</reference>
<accession>A0A6J7P458</accession>